<dbReference type="GO" id="GO:0015031">
    <property type="term" value="P:protein transport"/>
    <property type="evidence" value="ECO:0007669"/>
    <property type="project" value="UniProtKB-KW"/>
</dbReference>
<reference evidence="6" key="1">
    <citation type="submission" date="2025-08" db="UniProtKB">
        <authorList>
            <consortium name="RefSeq"/>
        </authorList>
    </citation>
    <scope>IDENTIFICATION</scope>
    <source>
        <tissue evidence="6">Fruit stalk</tissue>
    </source>
</reference>
<keyword evidence="3" id="KW-0653">Protein transport</keyword>
<dbReference type="InterPro" id="IPR046364">
    <property type="entry name" value="Exo70_C"/>
</dbReference>
<dbReference type="AlphaFoldDB" id="A0A6P5X9Q9"/>
<protein>
    <recommendedName>
        <fullName evidence="3">Exocyst subunit Exo70 family protein</fullName>
    </recommendedName>
</protein>
<organism evidence="5 6">
    <name type="scientific">Durio zibethinus</name>
    <name type="common">Durian</name>
    <dbReference type="NCBI Taxonomy" id="66656"/>
    <lineage>
        <taxon>Eukaryota</taxon>
        <taxon>Viridiplantae</taxon>
        <taxon>Streptophyta</taxon>
        <taxon>Embryophyta</taxon>
        <taxon>Tracheophyta</taxon>
        <taxon>Spermatophyta</taxon>
        <taxon>Magnoliopsida</taxon>
        <taxon>eudicotyledons</taxon>
        <taxon>Gunneridae</taxon>
        <taxon>Pentapetalae</taxon>
        <taxon>rosids</taxon>
        <taxon>malvids</taxon>
        <taxon>Malvales</taxon>
        <taxon>Malvaceae</taxon>
        <taxon>Helicteroideae</taxon>
        <taxon>Durio</taxon>
    </lineage>
</organism>
<dbReference type="OrthoDB" id="1922221at2759"/>
<dbReference type="GO" id="GO:0000145">
    <property type="term" value="C:exocyst"/>
    <property type="evidence" value="ECO:0007669"/>
    <property type="project" value="InterPro"/>
</dbReference>
<keyword evidence="2 3" id="KW-0813">Transport</keyword>
<evidence type="ECO:0000256" key="3">
    <source>
        <dbReference type="RuleBase" id="RU365026"/>
    </source>
</evidence>
<evidence type="ECO:0000259" key="4">
    <source>
        <dbReference type="Pfam" id="PF03081"/>
    </source>
</evidence>
<keyword evidence="5" id="KW-1185">Reference proteome</keyword>
<comment type="function">
    <text evidence="3">Component of the exocyst complex.</text>
</comment>
<dbReference type="InterPro" id="IPR004140">
    <property type="entry name" value="Exo70"/>
</dbReference>
<proteinExistence type="inferred from homology"/>
<dbReference type="GeneID" id="111281165"/>
<feature type="domain" description="Exocyst complex subunit Exo70 C-terminal" evidence="4">
    <location>
        <begin position="272"/>
        <end position="628"/>
    </location>
</feature>
<evidence type="ECO:0000313" key="6">
    <source>
        <dbReference type="RefSeq" id="XP_022724536.1"/>
    </source>
</evidence>
<keyword evidence="3" id="KW-0268">Exocytosis</keyword>
<dbReference type="SUPFAM" id="SSF74788">
    <property type="entry name" value="Cullin repeat-like"/>
    <property type="match status" value="1"/>
</dbReference>
<dbReference type="InterPro" id="IPR016159">
    <property type="entry name" value="Cullin_repeat-like_dom_sf"/>
</dbReference>
<dbReference type="RefSeq" id="XP_022724536.1">
    <property type="nucleotide sequence ID" value="XM_022868801.1"/>
</dbReference>
<gene>
    <name evidence="6" type="primary">LOC111281165</name>
</gene>
<accession>A0A6P5X9Q9</accession>
<dbReference type="Proteomes" id="UP000515121">
    <property type="component" value="Unplaced"/>
</dbReference>
<dbReference type="Gene3D" id="1.20.1280.170">
    <property type="entry name" value="Exocyst complex component Exo70"/>
    <property type="match status" value="1"/>
</dbReference>
<dbReference type="GO" id="GO:0005546">
    <property type="term" value="F:phosphatidylinositol-4,5-bisphosphate binding"/>
    <property type="evidence" value="ECO:0007669"/>
    <property type="project" value="InterPro"/>
</dbReference>
<name>A0A6P5X9Q9_DURZI</name>
<evidence type="ECO:0000256" key="1">
    <source>
        <dbReference type="ARBA" id="ARBA00006756"/>
    </source>
</evidence>
<evidence type="ECO:0000313" key="5">
    <source>
        <dbReference type="Proteomes" id="UP000515121"/>
    </source>
</evidence>
<dbReference type="Pfam" id="PF03081">
    <property type="entry name" value="Exo70_C"/>
    <property type="match status" value="1"/>
</dbReference>
<comment type="similarity">
    <text evidence="1 3">Belongs to the EXO70 family.</text>
</comment>
<dbReference type="KEGG" id="dzi:111281165"/>
<evidence type="ECO:0000256" key="2">
    <source>
        <dbReference type="ARBA" id="ARBA00022448"/>
    </source>
</evidence>
<dbReference type="PANTHER" id="PTHR12542:SF95">
    <property type="entry name" value="EXOCYST SUBUNIT EXO70 FAMILY PROTEIN"/>
    <property type="match status" value="1"/>
</dbReference>
<dbReference type="GO" id="GO:0006887">
    <property type="term" value="P:exocytosis"/>
    <property type="evidence" value="ECO:0007669"/>
    <property type="project" value="UniProtKB-KW"/>
</dbReference>
<dbReference type="PANTHER" id="PTHR12542">
    <property type="entry name" value="EXOCYST COMPLEX PROTEIN EXO70"/>
    <property type="match status" value="1"/>
</dbReference>
<sequence length="665" mass="75403">MAEVESFENLLACRKLLKTSLENSRALALALDKTGPRLADIDKKLVFFEAAIRHSSSKNCTFATIRDHISLALGPVVAVLKILDSIRELEKLLLSGSYSDISYLTTVRQLEEALRFLAANCNLAIQWLEGVVQFLEDNSVANDSYILNVKRSVTILQELQATGQHACQNGEFLCCAFDKLEFSFKQILTDGSVPAEQACNAESPFPGPILQKLQAIVEKLNVSNRLKNCISIFVEVRSLYTRNILQAPDLDYLEKAFTEFDDVQDMESCIDEWSKHMEFIVKHVLEHEHRLCKEVFGSIPSGVWMACFARIASQSEILSLLHFGMSIAESKKGPIKLLNLLHIFSVLENLRMDFNKLFGGEACIEIKTATMDLVTKVVNGASEIFWELPVQVELERHSSPPKDGGVPRLVTFVTDYCNQLLDDNYRPILTQVLKICQGWKHEKYDEGLLTGHMYSIVREMAVNLDAWSKAYEQRALSYIFMMNNHCHFHSLKGTKLGNLMGDPWLCAHGQYKEYYSAIYLRESWGKLLDCLIQDNPVSSSSAAAGTISDSPNKRLKAFNEAIDDMYKKQSNWVILDESLRNKMHQLVVRALVPAYRSYLQKYSLLVDHNDIAARNVKYTVQSLENMLSILFQPKQIKYQSMSGSHFTGKQRNAVNNQFRLTLTAM</sequence>